<dbReference type="Gene3D" id="3.50.50.60">
    <property type="entry name" value="FAD/NAD(P)-binding domain"/>
    <property type="match status" value="1"/>
</dbReference>
<dbReference type="EMBL" id="FNFM01000003">
    <property type="protein sequence ID" value="SDJ97281.1"/>
    <property type="molecule type" value="Genomic_DNA"/>
</dbReference>
<evidence type="ECO:0000313" key="3">
    <source>
        <dbReference type="Proteomes" id="UP000199213"/>
    </source>
</evidence>
<evidence type="ECO:0000256" key="1">
    <source>
        <dbReference type="SAM" id="MobiDB-lite"/>
    </source>
</evidence>
<dbReference type="AlphaFoldDB" id="A0A1G8Y3C5"/>
<sequence>MSGDLGERAVVLGGSIAGVLAARVLAESYREVVVVDRDLVLDSCGPRRGTPQARHAHGLHARGQLIFEELFPGLTAELADEGYPVGDLGEMRWYFNARRLRPARTGLRSVTPPRPVLEHRVRSRLTRMPNVFFREEHDIIEPVADGGLSRIIGVRISSRRSEEGHAGEPEMLPADLVVDATGRGSRTPTWLARLGYPRPAEERVKIGLAYTTRFYRPPSGVFDDTWSINPVASPAHPRGAFFGLSTPDSCVLSLTGMLGDHPPTDHVEFTEFARSLPVPDVYEGIKDAEPIDEPVTFGFPASVRRRYERLKRFPEGLIVIGDAVCSFNPVYGQGMSVAAWQVSTLREQLRAGKIDPGRLMREVGRVVDNPWEISAGGDLAFPGVEGRRTAKSSLGNAYMSRVQHAATMDTSVADGFMRVAGLMDPPSSLMRPRMMSRVLRSARQRPRVDDPRRGDEIPHEMKTGKPES</sequence>
<dbReference type="PANTHER" id="PTHR43422">
    <property type="entry name" value="THIAMINE THIAZOLE SYNTHASE"/>
    <property type="match status" value="1"/>
</dbReference>
<feature type="region of interest" description="Disordered" evidence="1">
    <location>
        <begin position="438"/>
        <end position="468"/>
    </location>
</feature>
<feature type="compositionally biased region" description="Basic and acidic residues" evidence="1">
    <location>
        <begin position="446"/>
        <end position="468"/>
    </location>
</feature>
<reference evidence="3" key="1">
    <citation type="submission" date="2016-10" db="EMBL/GenBank/DDBJ databases">
        <authorList>
            <person name="Varghese N."/>
            <person name="Submissions S."/>
        </authorList>
    </citation>
    <scope>NUCLEOTIDE SEQUENCE [LARGE SCALE GENOMIC DNA]</scope>
    <source>
        <strain evidence="3">DSM 45460</strain>
    </source>
</reference>
<name>A0A1G8Y3C5_ACTMZ</name>
<dbReference type="PANTHER" id="PTHR43422:SF3">
    <property type="entry name" value="THIAMINE THIAZOLE SYNTHASE"/>
    <property type="match status" value="1"/>
</dbReference>
<gene>
    <name evidence="2" type="ORF">SAMN04487820_103228</name>
</gene>
<accession>A0A1G8Y3C5</accession>
<organism evidence="2 3">
    <name type="scientific">Actinopolyspora mzabensis</name>
    <dbReference type="NCBI Taxonomy" id="995066"/>
    <lineage>
        <taxon>Bacteria</taxon>
        <taxon>Bacillati</taxon>
        <taxon>Actinomycetota</taxon>
        <taxon>Actinomycetes</taxon>
        <taxon>Actinopolysporales</taxon>
        <taxon>Actinopolysporaceae</taxon>
        <taxon>Actinopolyspora</taxon>
    </lineage>
</organism>
<dbReference type="Proteomes" id="UP000199213">
    <property type="component" value="Unassembled WGS sequence"/>
</dbReference>
<proteinExistence type="predicted"/>
<dbReference type="SUPFAM" id="SSF51905">
    <property type="entry name" value="FAD/NAD(P)-binding domain"/>
    <property type="match status" value="1"/>
</dbReference>
<keyword evidence="3" id="KW-1185">Reference proteome</keyword>
<protein>
    <submittedName>
        <fullName evidence="2">2-polyprenyl-6-methoxyphenol hydroxylase</fullName>
    </submittedName>
</protein>
<evidence type="ECO:0000313" key="2">
    <source>
        <dbReference type="EMBL" id="SDJ97281.1"/>
    </source>
</evidence>
<dbReference type="InterPro" id="IPR036188">
    <property type="entry name" value="FAD/NAD-bd_sf"/>
</dbReference>
<dbReference type="RefSeq" id="WP_218119950.1">
    <property type="nucleotide sequence ID" value="NZ_FNFM01000003.1"/>
</dbReference>